<evidence type="ECO:0000313" key="4">
    <source>
        <dbReference type="Proteomes" id="UP000269793"/>
    </source>
</evidence>
<accession>A0A3G2S8V8</accession>
<gene>
    <name evidence="3" type="primary">AIM18</name>
    <name evidence="3" type="ORF">DNF11_2698</name>
</gene>
<dbReference type="VEuPathDB" id="FungiDB:DNF11_2698"/>
<dbReference type="OrthoDB" id="18193at2759"/>
<evidence type="ECO:0000313" key="3">
    <source>
        <dbReference type="EMBL" id="AYO43648.1"/>
    </source>
</evidence>
<name>A0A3G2S8V8_MALR7</name>
<dbReference type="STRING" id="425264.A0A3G2S8V8"/>
<sequence>MLPWRPVVRQAYSSSTAIALRVPVRMSHTRAYAARRVSWPLWLGIAGASVAAAMAVPALPLYLEAPMDRTVKEPKSSMDVPVYMQTAGTNVNHTSSILRLVGFGVRTVTFLGFHVYVAGLYVAEDALEASRKPLASGDVDLEKQLQDWLEAGVPCAIRIMPVRSTDFAHLRDGLVRAINVRAKHARALPDTYDMSDEVEKSLSRNVHDLKSLFPRTKVHRGHALDLVVQKTQAHTYGLSLQYNGTELGFVESERVSERVSRRPFTLPVSLLLAYVGMHPDISEALRTSIRHGLTHELP</sequence>
<keyword evidence="1" id="KW-0472">Membrane</keyword>
<keyword evidence="4" id="KW-1185">Reference proteome</keyword>
<proteinExistence type="predicted"/>
<feature type="domain" description="Chalcone isomerase" evidence="2">
    <location>
        <begin position="98"/>
        <end position="136"/>
    </location>
</feature>
<dbReference type="EMBL" id="CP033152">
    <property type="protein sequence ID" value="AYO43648.1"/>
    <property type="molecule type" value="Genomic_DNA"/>
</dbReference>
<dbReference type="PANTHER" id="PTHR47284:SF3">
    <property type="entry name" value="FATTY-ACID-BINDING PROTEIN 2"/>
    <property type="match status" value="1"/>
</dbReference>
<feature type="transmembrane region" description="Helical" evidence="1">
    <location>
        <begin position="39"/>
        <end position="63"/>
    </location>
</feature>
<reference evidence="3 4" key="1">
    <citation type="submission" date="2018-10" db="EMBL/GenBank/DDBJ databases">
        <title>Complete genome sequence of Malassezia restricta CBS 7877.</title>
        <authorList>
            <person name="Morand S.C."/>
            <person name="Bertignac M."/>
            <person name="Iltis A."/>
            <person name="Kolder I."/>
            <person name="Pirovano W."/>
            <person name="Jourdain R."/>
            <person name="Clavaud C."/>
        </authorList>
    </citation>
    <scope>NUCLEOTIDE SEQUENCE [LARGE SCALE GENOMIC DNA]</scope>
    <source>
        <strain evidence="3 4">CBS 7877</strain>
    </source>
</reference>
<dbReference type="PANTHER" id="PTHR47284">
    <property type="entry name" value="FATTY-ACID-BINDING PROTEIN 2"/>
    <property type="match status" value="1"/>
</dbReference>
<dbReference type="InterPro" id="IPR016087">
    <property type="entry name" value="Chalcone_isomerase"/>
</dbReference>
<keyword evidence="1" id="KW-1133">Transmembrane helix</keyword>
<feature type="transmembrane region" description="Helical" evidence="1">
    <location>
        <begin position="103"/>
        <end position="123"/>
    </location>
</feature>
<evidence type="ECO:0000259" key="2">
    <source>
        <dbReference type="Pfam" id="PF16035"/>
    </source>
</evidence>
<dbReference type="SUPFAM" id="SSF54626">
    <property type="entry name" value="Chalcone isomerase"/>
    <property type="match status" value="1"/>
</dbReference>
<dbReference type="InterPro" id="IPR016088">
    <property type="entry name" value="Chalcone_isomerase_3-sand"/>
</dbReference>
<evidence type="ECO:0000256" key="1">
    <source>
        <dbReference type="SAM" id="Phobius"/>
    </source>
</evidence>
<keyword evidence="1" id="KW-0812">Transmembrane</keyword>
<dbReference type="Gene3D" id="3.50.70.10">
    <property type="match status" value="1"/>
</dbReference>
<dbReference type="Pfam" id="PF16035">
    <property type="entry name" value="Chalcone_2"/>
    <property type="match status" value="2"/>
</dbReference>
<protein>
    <submittedName>
        <fullName evidence="3">Altered inheritance of mitochondria protein 18, mitochondrial</fullName>
    </submittedName>
</protein>
<dbReference type="InterPro" id="IPR036298">
    <property type="entry name" value="Chalcone_isomerase_sf"/>
</dbReference>
<dbReference type="GO" id="GO:0016872">
    <property type="term" value="F:intramolecular lyase activity"/>
    <property type="evidence" value="ECO:0007669"/>
    <property type="project" value="InterPro"/>
</dbReference>
<dbReference type="Proteomes" id="UP000269793">
    <property type="component" value="Chromosome V"/>
</dbReference>
<dbReference type="AlphaFoldDB" id="A0A3G2S8V8"/>
<feature type="domain" description="Chalcone isomerase" evidence="2">
    <location>
        <begin position="143"/>
        <end position="258"/>
    </location>
</feature>
<organism evidence="3 4">
    <name type="scientific">Malassezia restricta (strain ATCC 96810 / NBRC 103918 / CBS 7877)</name>
    <name type="common">Seborrheic dermatitis infection agent</name>
    <dbReference type="NCBI Taxonomy" id="425264"/>
    <lineage>
        <taxon>Eukaryota</taxon>
        <taxon>Fungi</taxon>
        <taxon>Dikarya</taxon>
        <taxon>Basidiomycota</taxon>
        <taxon>Ustilaginomycotina</taxon>
        <taxon>Malasseziomycetes</taxon>
        <taxon>Malasseziales</taxon>
        <taxon>Malasseziaceae</taxon>
        <taxon>Malassezia</taxon>
    </lineage>
</organism>